<dbReference type="Pfam" id="PF01130">
    <property type="entry name" value="CD36"/>
    <property type="match status" value="1"/>
</dbReference>
<accession>A0A8S4QN20</accession>
<evidence type="ECO:0000313" key="13">
    <source>
        <dbReference type="EMBL" id="CAH2210519.1"/>
    </source>
</evidence>
<keyword evidence="7 12" id="KW-1133">Transmembrane helix</keyword>
<keyword evidence="8 12" id="KW-0472">Membrane</keyword>
<evidence type="ECO:0000256" key="1">
    <source>
        <dbReference type="ARBA" id="ARBA00004651"/>
    </source>
</evidence>
<keyword evidence="14" id="KW-1185">Reference proteome</keyword>
<keyword evidence="4" id="KW-0716">Sensory transduction</keyword>
<keyword evidence="10" id="KW-0675">Receptor</keyword>
<reference evidence="13" key="1">
    <citation type="submission" date="2022-03" db="EMBL/GenBank/DDBJ databases">
        <authorList>
            <person name="Lindestad O."/>
        </authorList>
    </citation>
    <scope>NUCLEOTIDE SEQUENCE</scope>
</reference>
<dbReference type="GO" id="GO:0005044">
    <property type="term" value="F:scavenger receptor activity"/>
    <property type="evidence" value="ECO:0007669"/>
    <property type="project" value="TreeGrafter"/>
</dbReference>
<comment type="subcellular location">
    <subcellularLocation>
        <location evidence="1">Cell membrane</location>
        <topology evidence="1">Multi-pass membrane protein</topology>
    </subcellularLocation>
</comment>
<dbReference type="OrthoDB" id="195015at2759"/>
<proteinExistence type="inferred from homology"/>
<evidence type="ECO:0000256" key="7">
    <source>
        <dbReference type="ARBA" id="ARBA00022989"/>
    </source>
</evidence>
<dbReference type="GO" id="GO:0007608">
    <property type="term" value="P:sensory perception of smell"/>
    <property type="evidence" value="ECO:0007669"/>
    <property type="project" value="UniProtKB-KW"/>
</dbReference>
<keyword evidence="5 12" id="KW-0812">Transmembrane</keyword>
<evidence type="ECO:0000256" key="6">
    <source>
        <dbReference type="ARBA" id="ARBA00022725"/>
    </source>
</evidence>
<dbReference type="PANTHER" id="PTHR11923">
    <property type="entry name" value="SCAVENGER RECEPTOR CLASS B TYPE-1 SR-B1"/>
    <property type="match status" value="1"/>
</dbReference>
<dbReference type="PRINTS" id="PR01609">
    <property type="entry name" value="CD36FAMILY"/>
</dbReference>
<evidence type="ECO:0000256" key="12">
    <source>
        <dbReference type="SAM" id="Phobius"/>
    </source>
</evidence>
<keyword evidence="11" id="KW-0325">Glycoprotein</keyword>
<keyword evidence="6" id="KW-0552">Olfaction</keyword>
<evidence type="ECO:0000256" key="10">
    <source>
        <dbReference type="ARBA" id="ARBA00023170"/>
    </source>
</evidence>
<dbReference type="PANTHER" id="PTHR11923:SF69">
    <property type="entry name" value="SENSORY NEURON MEMBRANE PROTEIN 1"/>
    <property type="match status" value="1"/>
</dbReference>
<protein>
    <submittedName>
        <fullName evidence="13">Jg10820 protein</fullName>
    </submittedName>
</protein>
<dbReference type="GO" id="GO:0005737">
    <property type="term" value="C:cytoplasm"/>
    <property type="evidence" value="ECO:0007669"/>
    <property type="project" value="TreeGrafter"/>
</dbReference>
<keyword evidence="3" id="KW-1003">Cell membrane</keyword>
<evidence type="ECO:0000256" key="3">
    <source>
        <dbReference type="ARBA" id="ARBA00022475"/>
    </source>
</evidence>
<evidence type="ECO:0000256" key="5">
    <source>
        <dbReference type="ARBA" id="ARBA00022692"/>
    </source>
</evidence>
<evidence type="ECO:0000256" key="11">
    <source>
        <dbReference type="ARBA" id="ARBA00023180"/>
    </source>
</evidence>
<dbReference type="GO" id="GO:0005886">
    <property type="term" value="C:plasma membrane"/>
    <property type="evidence" value="ECO:0007669"/>
    <property type="project" value="UniProtKB-SubCell"/>
</dbReference>
<comment type="caution">
    <text evidence="13">The sequence shown here is derived from an EMBL/GenBank/DDBJ whole genome shotgun (WGS) entry which is preliminary data.</text>
</comment>
<feature type="transmembrane region" description="Helical" evidence="12">
    <location>
        <begin position="379"/>
        <end position="400"/>
    </location>
</feature>
<evidence type="ECO:0000256" key="4">
    <source>
        <dbReference type="ARBA" id="ARBA00022606"/>
    </source>
</evidence>
<comment type="similarity">
    <text evidence="2">Belongs to the CD36 family.</text>
</comment>
<sequence length="431" mass="47969">MIEYRERRILSYGENDTIRYMLKKTFYFDKEASGVLTQDDEVTVINYSYMAALLTVNDLMPSAVGLVNIALGSFFSNLTDPFLRVKVRDLFFDGIFLNCVGEASALSLVCGKIKADKQPNMRLADDGNGFYFSMFNHLNTTEIGPFDMVRGTEDIQELGHIVAYSGAASMKHWGDPYCGQINGSDGSIFPPLNQIVPERIYTFEPEICRSLYVNLVGERNIFNISTYLYEIDESALASKLANPNNKCFCKKNWSANHDGCLLMGLLNLGPCKGAPAIASLPHFYLGSEELLEYFDGGISPDKEKHKSFVYLDATTGVVLKGVQRLQFNIELRNMKAVPQLENVQTGVFPMLWIEEGAEIPADLRQELQQAHTLLGYVEAIRWAILGLAIIVCVASAWCVSRSGGMSLCARQHNSVSFILTPGHHFDGNKGQ</sequence>
<evidence type="ECO:0000256" key="9">
    <source>
        <dbReference type="ARBA" id="ARBA00023157"/>
    </source>
</evidence>
<keyword evidence="9" id="KW-1015">Disulfide bond</keyword>
<evidence type="ECO:0000256" key="8">
    <source>
        <dbReference type="ARBA" id="ARBA00023136"/>
    </source>
</evidence>
<dbReference type="Proteomes" id="UP000838756">
    <property type="component" value="Unassembled WGS sequence"/>
</dbReference>
<dbReference type="InterPro" id="IPR002159">
    <property type="entry name" value="CD36_fam"/>
</dbReference>
<organism evidence="13 14">
    <name type="scientific">Pararge aegeria aegeria</name>
    <dbReference type="NCBI Taxonomy" id="348720"/>
    <lineage>
        <taxon>Eukaryota</taxon>
        <taxon>Metazoa</taxon>
        <taxon>Ecdysozoa</taxon>
        <taxon>Arthropoda</taxon>
        <taxon>Hexapoda</taxon>
        <taxon>Insecta</taxon>
        <taxon>Pterygota</taxon>
        <taxon>Neoptera</taxon>
        <taxon>Endopterygota</taxon>
        <taxon>Lepidoptera</taxon>
        <taxon>Glossata</taxon>
        <taxon>Ditrysia</taxon>
        <taxon>Papilionoidea</taxon>
        <taxon>Nymphalidae</taxon>
        <taxon>Satyrinae</taxon>
        <taxon>Satyrini</taxon>
        <taxon>Parargina</taxon>
        <taxon>Pararge</taxon>
    </lineage>
</organism>
<dbReference type="EMBL" id="CAKXAJ010007664">
    <property type="protein sequence ID" value="CAH2210519.1"/>
    <property type="molecule type" value="Genomic_DNA"/>
</dbReference>
<name>A0A8S4QN20_9NEOP</name>
<evidence type="ECO:0000313" key="14">
    <source>
        <dbReference type="Proteomes" id="UP000838756"/>
    </source>
</evidence>
<gene>
    <name evidence="13" type="primary">jg10820</name>
    <name evidence="13" type="ORF">PAEG_LOCUS2424</name>
</gene>
<evidence type="ECO:0000256" key="2">
    <source>
        <dbReference type="ARBA" id="ARBA00010532"/>
    </source>
</evidence>
<dbReference type="AlphaFoldDB" id="A0A8S4QN20"/>